<dbReference type="RefSeq" id="WP_265126533.1">
    <property type="nucleotide sequence ID" value="NZ_JAPCHY010000002.1"/>
</dbReference>
<evidence type="ECO:0000313" key="2">
    <source>
        <dbReference type="EMBL" id="MCW4471586.1"/>
    </source>
</evidence>
<feature type="region of interest" description="Disordered" evidence="1">
    <location>
        <begin position="72"/>
        <end position="105"/>
    </location>
</feature>
<organism evidence="2 3">
    <name type="scientific">Xanthomonas chitinilytica</name>
    <dbReference type="NCBI Taxonomy" id="2989819"/>
    <lineage>
        <taxon>Bacteria</taxon>
        <taxon>Pseudomonadati</taxon>
        <taxon>Pseudomonadota</taxon>
        <taxon>Gammaproteobacteria</taxon>
        <taxon>Lysobacterales</taxon>
        <taxon>Lysobacteraceae</taxon>
        <taxon>Xanthomonas</taxon>
    </lineage>
</organism>
<evidence type="ECO:0000256" key="1">
    <source>
        <dbReference type="SAM" id="MobiDB-lite"/>
    </source>
</evidence>
<keyword evidence="3" id="KW-1185">Reference proteome</keyword>
<accession>A0ABT3JSV4</accession>
<comment type="caution">
    <text evidence="2">The sequence shown here is derived from an EMBL/GenBank/DDBJ whole genome shotgun (WGS) entry which is preliminary data.</text>
</comment>
<evidence type="ECO:0000313" key="3">
    <source>
        <dbReference type="Proteomes" id="UP001209922"/>
    </source>
</evidence>
<reference evidence="2 3" key="1">
    <citation type="submission" date="2022-10" db="EMBL/GenBank/DDBJ databases">
        <title>Xanthomonas sp. H13-6.</title>
        <authorList>
            <person name="Liu X."/>
            <person name="Deng Z."/>
            <person name="Jiang Y."/>
            <person name="Yu T."/>
            <person name="Ai J."/>
        </authorList>
    </citation>
    <scope>NUCLEOTIDE SEQUENCE [LARGE SCALE GENOMIC DNA]</scope>
    <source>
        <strain evidence="2 3">H13-6</strain>
    </source>
</reference>
<sequence>MAHRRMVVASRRIGSSGVRHRGVVVRFLCRRAGRKRGGSRGCVVAMVRLPVSGGSRRSGRGVMGMAMPMLRLRGAGGGKQGDRQQRGLHAHASTRTSRIMPASMW</sequence>
<protein>
    <submittedName>
        <fullName evidence="2">Uncharacterized protein</fullName>
    </submittedName>
</protein>
<dbReference type="Proteomes" id="UP001209922">
    <property type="component" value="Unassembled WGS sequence"/>
</dbReference>
<dbReference type="EMBL" id="JAPCHY010000002">
    <property type="protein sequence ID" value="MCW4471586.1"/>
    <property type="molecule type" value="Genomic_DNA"/>
</dbReference>
<gene>
    <name evidence="2" type="ORF">OK345_03580</name>
</gene>
<name>A0ABT3JSV4_9XANT</name>
<proteinExistence type="predicted"/>